<evidence type="ECO:0000313" key="1">
    <source>
        <dbReference type="EMBL" id="KAF2668324.1"/>
    </source>
</evidence>
<evidence type="ECO:0000313" key="2">
    <source>
        <dbReference type="Proteomes" id="UP000799302"/>
    </source>
</evidence>
<reference evidence="1" key="1">
    <citation type="journal article" date="2020" name="Stud. Mycol.">
        <title>101 Dothideomycetes genomes: a test case for predicting lifestyles and emergence of pathogens.</title>
        <authorList>
            <person name="Haridas S."/>
            <person name="Albert R."/>
            <person name="Binder M."/>
            <person name="Bloem J."/>
            <person name="Labutti K."/>
            <person name="Salamov A."/>
            <person name="Andreopoulos B."/>
            <person name="Baker S."/>
            <person name="Barry K."/>
            <person name="Bills G."/>
            <person name="Bluhm B."/>
            <person name="Cannon C."/>
            <person name="Castanera R."/>
            <person name="Culley D."/>
            <person name="Daum C."/>
            <person name="Ezra D."/>
            <person name="Gonzalez J."/>
            <person name="Henrissat B."/>
            <person name="Kuo A."/>
            <person name="Liang C."/>
            <person name="Lipzen A."/>
            <person name="Lutzoni F."/>
            <person name="Magnuson J."/>
            <person name="Mondo S."/>
            <person name="Nolan M."/>
            <person name="Ohm R."/>
            <person name="Pangilinan J."/>
            <person name="Park H.-J."/>
            <person name="Ramirez L."/>
            <person name="Alfaro M."/>
            <person name="Sun H."/>
            <person name="Tritt A."/>
            <person name="Yoshinaga Y."/>
            <person name="Zwiers L.-H."/>
            <person name="Turgeon B."/>
            <person name="Goodwin S."/>
            <person name="Spatafora J."/>
            <person name="Crous P."/>
            <person name="Grigoriev I."/>
        </authorList>
    </citation>
    <scope>NUCLEOTIDE SEQUENCE</scope>
    <source>
        <strain evidence="1">CBS 115976</strain>
    </source>
</reference>
<protein>
    <submittedName>
        <fullName evidence="1">Uncharacterized protein</fullName>
    </submittedName>
</protein>
<organism evidence="1 2">
    <name type="scientific">Microthyrium microscopicum</name>
    <dbReference type="NCBI Taxonomy" id="703497"/>
    <lineage>
        <taxon>Eukaryota</taxon>
        <taxon>Fungi</taxon>
        <taxon>Dikarya</taxon>
        <taxon>Ascomycota</taxon>
        <taxon>Pezizomycotina</taxon>
        <taxon>Dothideomycetes</taxon>
        <taxon>Dothideomycetes incertae sedis</taxon>
        <taxon>Microthyriales</taxon>
        <taxon>Microthyriaceae</taxon>
        <taxon>Microthyrium</taxon>
    </lineage>
</organism>
<keyword evidence="2" id="KW-1185">Reference proteome</keyword>
<proteinExistence type="predicted"/>
<dbReference type="Proteomes" id="UP000799302">
    <property type="component" value="Unassembled WGS sequence"/>
</dbReference>
<name>A0A6A6UBM3_9PEZI</name>
<accession>A0A6A6UBM3</accession>
<dbReference type="AlphaFoldDB" id="A0A6A6UBM3"/>
<sequence length="189" mass="21500">MGQHDTKAEAMLNLSYSDVASIFPDFAMKLFDSTIHNNVPGPYDGKPVYAHYAKKFPTNEWIVSADIGQSCVLFALTEPFSIARYSLTLKPKEIIMLDYSQPSRFRRQCFINFREQSSKIWQKLTGVVLRNPGDTSVVYEFLYTYTGHRWSSAPASPQGEVRATRFESLETPESIWDLKKIISSLPISS</sequence>
<dbReference type="EMBL" id="MU004236">
    <property type="protein sequence ID" value="KAF2668324.1"/>
    <property type="molecule type" value="Genomic_DNA"/>
</dbReference>
<gene>
    <name evidence="1" type="ORF">BT63DRAFT_425646</name>
</gene>